<dbReference type="InterPro" id="IPR012341">
    <property type="entry name" value="6hp_glycosidase-like_sf"/>
</dbReference>
<proteinExistence type="inferred from homology"/>
<keyword evidence="8" id="KW-1185">Reference proteome</keyword>
<dbReference type="GO" id="GO:0005509">
    <property type="term" value="F:calcium ion binding"/>
    <property type="evidence" value="ECO:0007669"/>
    <property type="project" value="InterPro"/>
</dbReference>
<evidence type="ECO:0000256" key="4">
    <source>
        <dbReference type="ARBA" id="ARBA00022801"/>
    </source>
</evidence>
<accession>A0A1A9X2P2</accession>
<dbReference type="Pfam" id="PF01532">
    <property type="entry name" value="Glyco_hydro_47"/>
    <property type="match status" value="1"/>
</dbReference>
<dbReference type="EC" id="3.2.1.-" evidence="6"/>
<sequence length="278" mass="31917">MLNNPIYESSHSEITGNSSYKEKVQTIRDILRKLEKPNGLYSSFLNPVTAQFGESHMSLGAFGGTFYEYLLKAWLQSNQTDEEARQMFYDAMLAIIKHMSRTSTKGLIYIPDLKSGRLEYKMSHSAYFSGGLFALAANTSQDENSEKFMDIVENITNTCHQSYISSYVGLGPEAYLLRPETVESLFYLWRITDDEKYREWAWDIVLALEECCRTPYGFTGETLKYLYLLFSDDSLIPLREWVFNAAAHTLPRRSGFFFDALTDLKDSVGLEMIITRLS</sequence>
<reference evidence="8" key="1">
    <citation type="submission" date="2014-03" db="EMBL/GenBank/DDBJ databases">
        <authorList>
            <person name="Aksoy S."/>
            <person name="Warren W."/>
            <person name="Wilson R.K."/>
        </authorList>
    </citation>
    <scope>NUCLEOTIDE SEQUENCE [LARGE SCALE GENOMIC DNA]</scope>
    <source>
        <strain evidence="8">IAEA</strain>
    </source>
</reference>
<dbReference type="EnsemblMetazoa" id="GBRI042129-RA">
    <property type="protein sequence ID" value="GBRI042129-PA"/>
    <property type="gene ID" value="GBRI042129"/>
</dbReference>
<dbReference type="Proteomes" id="UP000091820">
    <property type="component" value="Unassembled WGS sequence"/>
</dbReference>
<dbReference type="InterPro" id="IPR036026">
    <property type="entry name" value="Seven-hairpin_glycosidases"/>
</dbReference>
<dbReference type="PANTHER" id="PTHR11742:SF6">
    <property type="entry name" value="MANNOSYL-OLIGOSACCHARIDE ALPHA-1,2-MANNOSIDASE IA-RELATED"/>
    <property type="match status" value="1"/>
</dbReference>
<organism evidence="7 8">
    <name type="scientific">Glossina brevipalpis</name>
    <dbReference type="NCBI Taxonomy" id="37001"/>
    <lineage>
        <taxon>Eukaryota</taxon>
        <taxon>Metazoa</taxon>
        <taxon>Ecdysozoa</taxon>
        <taxon>Arthropoda</taxon>
        <taxon>Hexapoda</taxon>
        <taxon>Insecta</taxon>
        <taxon>Pterygota</taxon>
        <taxon>Neoptera</taxon>
        <taxon>Endopterygota</taxon>
        <taxon>Diptera</taxon>
        <taxon>Brachycera</taxon>
        <taxon>Muscomorpha</taxon>
        <taxon>Hippoboscoidea</taxon>
        <taxon>Glossinidae</taxon>
        <taxon>Glossina</taxon>
    </lineage>
</organism>
<evidence type="ECO:0000313" key="7">
    <source>
        <dbReference type="EnsemblMetazoa" id="GBRI042129-PA"/>
    </source>
</evidence>
<evidence type="ECO:0000256" key="6">
    <source>
        <dbReference type="RuleBase" id="RU361193"/>
    </source>
</evidence>
<evidence type="ECO:0000256" key="2">
    <source>
        <dbReference type="ARBA" id="ARBA00004922"/>
    </source>
</evidence>
<dbReference type="SUPFAM" id="SSF48225">
    <property type="entry name" value="Seven-hairpin glycosidases"/>
    <property type="match status" value="1"/>
</dbReference>
<name>A0A1A9X2P2_9MUSC</name>
<comment type="pathway">
    <text evidence="2">Protein modification; protein glycosylation.</text>
</comment>
<dbReference type="PRINTS" id="PR00747">
    <property type="entry name" value="GLYHDRLASE47"/>
</dbReference>
<dbReference type="Gene3D" id="1.50.10.10">
    <property type="match status" value="1"/>
</dbReference>
<keyword evidence="5" id="KW-1015">Disulfide bond</keyword>
<dbReference type="GO" id="GO:0005975">
    <property type="term" value="P:carbohydrate metabolic process"/>
    <property type="evidence" value="ECO:0007669"/>
    <property type="project" value="InterPro"/>
</dbReference>
<evidence type="ECO:0000256" key="5">
    <source>
        <dbReference type="ARBA" id="ARBA00023157"/>
    </source>
</evidence>
<protein>
    <recommendedName>
        <fullName evidence="6">alpha-1,2-Mannosidase</fullName>
        <ecNumber evidence="6">3.2.1.-</ecNumber>
    </recommendedName>
</protein>
<dbReference type="GO" id="GO:0005783">
    <property type="term" value="C:endoplasmic reticulum"/>
    <property type="evidence" value="ECO:0007669"/>
    <property type="project" value="TreeGrafter"/>
</dbReference>
<evidence type="ECO:0000256" key="3">
    <source>
        <dbReference type="ARBA" id="ARBA00007658"/>
    </source>
</evidence>
<dbReference type="GO" id="GO:0000139">
    <property type="term" value="C:Golgi membrane"/>
    <property type="evidence" value="ECO:0007669"/>
    <property type="project" value="TreeGrafter"/>
</dbReference>
<reference evidence="7" key="2">
    <citation type="submission" date="2020-05" db="UniProtKB">
        <authorList>
            <consortium name="EnsemblMetazoa"/>
        </authorList>
    </citation>
    <scope>IDENTIFICATION</scope>
    <source>
        <strain evidence="7">IAEA</strain>
    </source>
</reference>
<dbReference type="VEuPathDB" id="VectorBase:GBRI042129"/>
<dbReference type="AlphaFoldDB" id="A0A1A9X2P2"/>
<dbReference type="GO" id="GO:0004571">
    <property type="term" value="F:mannosyl-oligosaccharide 1,2-alpha-mannosidase activity"/>
    <property type="evidence" value="ECO:0007669"/>
    <property type="project" value="InterPro"/>
</dbReference>
<dbReference type="STRING" id="37001.A0A1A9X2P2"/>
<dbReference type="PANTHER" id="PTHR11742">
    <property type="entry name" value="MANNOSYL-OLIGOSACCHARIDE ALPHA-1,2-MANNOSIDASE-RELATED"/>
    <property type="match status" value="1"/>
</dbReference>
<evidence type="ECO:0000256" key="1">
    <source>
        <dbReference type="ARBA" id="ARBA00001913"/>
    </source>
</evidence>
<keyword evidence="6" id="KW-0326">Glycosidase</keyword>
<comment type="cofactor">
    <cofactor evidence="1">
        <name>Ca(2+)</name>
        <dbReference type="ChEBI" id="CHEBI:29108"/>
    </cofactor>
</comment>
<dbReference type="InterPro" id="IPR050749">
    <property type="entry name" value="Glycosyl_Hydrolase_47"/>
</dbReference>
<evidence type="ECO:0000313" key="8">
    <source>
        <dbReference type="Proteomes" id="UP000091820"/>
    </source>
</evidence>
<comment type="similarity">
    <text evidence="3 6">Belongs to the glycosyl hydrolase 47 family.</text>
</comment>
<dbReference type="InterPro" id="IPR001382">
    <property type="entry name" value="Glyco_hydro_47"/>
</dbReference>
<keyword evidence="4 6" id="KW-0378">Hydrolase</keyword>